<evidence type="ECO:0000313" key="3">
    <source>
        <dbReference type="EMBL" id="GIQ82524.1"/>
    </source>
</evidence>
<feature type="region of interest" description="Disordered" evidence="2">
    <location>
        <begin position="284"/>
        <end position="328"/>
    </location>
</feature>
<feature type="non-terminal residue" evidence="3">
    <location>
        <position position="517"/>
    </location>
</feature>
<dbReference type="AlphaFoldDB" id="A0A9K3CSI7"/>
<gene>
    <name evidence="3" type="ORF">KIPB_003681</name>
</gene>
<feature type="compositionally biased region" description="Basic residues" evidence="2">
    <location>
        <begin position="506"/>
        <end position="517"/>
    </location>
</feature>
<evidence type="ECO:0000256" key="2">
    <source>
        <dbReference type="SAM" id="MobiDB-lite"/>
    </source>
</evidence>
<dbReference type="Proteomes" id="UP000265618">
    <property type="component" value="Unassembled WGS sequence"/>
</dbReference>
<reference evidence="3 4" key="1">
    <citation type="journal article" date="2018" name="PLoS ONE">
        <title>The draft genome of Kipferlia bialata reveals reductive genome evolution in fornicate parasites.</title>
        <authorList>
            <person name="Tanifuji G."/>
            <person name="Takabayashi S."/>
            <person name="Kume K."/>
            <person name="Takagi M."/>
            <person name="Nakayama T."/>
            <person name="Kamikawa R."/>
            <person name="Inagaki Y."/>
            <person name="Hashimoto T."/>
        </authorList>
    </citation>
    <scope>NUCLEOTIDE SEQUENCE [LARGE SCALE GENOMIC DNA]</scope>
    <source>
        <strain evidence="3">NY0173</strain>
    </source>
</reference>
<proteinExistence type="predicted"/>
<protein>
    <submittedName>
        <fullName evidence="3">Uncharacterized protein</fullName>
    </submittedName>
</protein>
<comment type="caution">
    <text evidence="3">The sequence shown here is derived from an EMBL/GenBank/DDBJ whole genome shotgun (WGS) entry which is preliminary data.</text>
</comment>
<feature type="region of interest" description="Disordered" evidence="2">
    <location>
        <begin position="361"/>
        <end position="384"/>
    </location>
</feature>
<keyword evidence="1" id="KW-0175">Coiled coil</keyword>
<feature type="compositionally biased region" description="Low complexity" evidence="2">
    <location>
        <begin position="476"/>
        <end position="496"/>
    </location>
</feature>
<feature type="compositionally biased region" description="Basic and acidic residues" evidence="2">
    <location>
        <begin position="405"/>
        <end position="432"/>
    </location>
</feature>
<accession>A0A9K3CSI7</accession>
<evidence type="ECO:0000256" key="1">
    <source>
        <dbReference type="SAM" id="Coils"/>
    </source>
</evidence>
<feature type="compositionally biased region" description="Basic and acidic residues" evidence="2">
    <location>
        <begin position="284"/>
        <end position="307"/>
    </location>
</feature>
<feature type="region of interest" description="Disordered" evidence="2">
    <location>
        <begin position="448"/>
        <end position="517"/>
    </location>
</feature>
<feature type="compositionally biased region" description="Pro residues" evidence="2">
    <location>
        <begin position="461"/>
        <end position="471"/>
    </location>
</feature>
<feature type="region of interest" description="Disordered" evidence="2">
    <location>
        <begin position="398"/>
        <end position="436"/>
    </location>
</feature>
<sequence length="517" mass="58741">SSISSEGIKVKTTCLDEISVLKQEVADNKHALTSMSDTEAGLRLHIESTRGYTDDRVQSVQTMAEACVTRTDELKGQLNALSQRHSQLVDGMTASIGSGVLASLQQHNIRDVTPLLAAMDERIGQAEHRISGNADTLTDTPWREGERRNAQEIEDTRRELRSSRQETERLRGLVEGMEKLMVNVVERQNAQDTVIETQRDLIKGLEQREREREAESESMRLVAIEAERERERERERMLEEQDNHNRVLFARVASLEADLADRQDASTANMERVNRLLAQEREERVRTADRTTRDIRELRETTGRQGERVNSLGDRVRGSEAKSSGLKRLLQREEARMARTAEDMSATERLVAELSPGVEGRALSSGKMRREQRARERAVTPPLRPRSKMMADARLPLSLTLTDTPELRSQRERDSLRGRDMGSETQRLRELRSPNQIVIKELQRTMNELDSSMRQRRPISPLSPSPEPIRGPTPISSERPSGRSTRGSSARASSARPPKKGDREKRRTIKKASTRRR</sequence>
<feature type="coiled-coil region" evidence="1">
    <location>
        <begin position="143"/>
        <end position="243"/>
    </location>
</feature>
<name>A0A9K3CSI7_9EUKA</name>
<keyword evidence="4" id="KW-1185">Reference proteome</keyword>
<dbReference type="EMBL" id="BDIP01000724">
    <property type="protein sequence ID" value="GIQ82524.1"/>
    <property type="molecule type" value="Genomic_DNA"/>
</dbReference>
<organism evidence="3 4">
    <name type="scientific">Kipferlia bialata</name>
    <dbReference type="NCBI Taxonomy" id="797122"/>
    <lineage>
        <taxon>Eukaryota</taxon>
        <taxon>Metamonada</taxon>
        <taxon>Carpediemonas-like organisms</taxon>
        <taxon>Kipferlia</taxon>
    </lineage>
</organism>
<feature type="compositionally biased region" description="Basic and acidic residues" evidence="2">
    <location>
        <begin position="368"/>
        <end position="378"/>
    </location>
</feature>
<evidence type="ECO:0000313" key="4">
    <source>
        <dbReference type="Proteomes" id="UP000265618"/>
    </source>
</evidence>